<keyword evidence="2" id="KW-1185">Reference proteome</keyword>
<dbReference type="GO" id="GO:0008168">
    <property type="term" value="F:methyltransferase activity"/>
    <property type="evidence" value="ECO:0007669"/>
    <property type="project" value="UniProtKB-KW"/>
</dbReference>
<dbReference type="EMBL" id="LWDX02063143">
    <property type="protein sequence ID" value="OEL16407.1"/>
    <property type="molecule type" value="Genomic_DNA"/>
</dbReference>
<keyword evidence="1" id="KW-0808">Transferase</keyword>
<protein>
    <submittedName>
        <fullName evidence="1">Putative Histone-lysine N-methyltransferase ATXR5</fullName>
    </submittedName>
</protein>
<name>A0A1E5UU68_9POAL</name>
<dbReference type="OrthoDB" id="336088at2759"/>
<dbReference type="PANTHER" id="PTHR48458:SF1">
    <property type="entry name" value="SET DOMAIN-CONTAINING PROTEIN"/>
    <property type="match status" value="1"/>
</dbReference>
<sequence length="216" mass="24428">MHKKRRILPFVPAEDRITRLKQMASLATAVASSKAEFSNELIYMSNMAPRSSNRARLEEGCYGASEWVLPKEDKETTELCRTTPQRGQCPPILVVFDSREGFTLQAHANIKDMTFITEFAGDVDYLENNGIDDCDWMERRSKIVKSVRYGIDGESHVLLVACRDIACSESYIVTIMYTKFAGDVDYLENRENDDSDCMMTLLLTADPSQSLVICPD</sequence>
<dbReference type="GO" id="GO:0032259">
    <property type="term" value="P:methylation"/>
    <property type="evidence" value="ECO:0007669"/>
    <property type="project" value="UniProtKB-KW"/>
</dbReference>
<comment type="caution">
    <text evidence="1">The sequence shown here is derived from an EMBL/GenBank/DDBJ whole genome shotgun (WGS) entry which is preliminary data.</text>
</comment>
<dbReference type="Gene3D" id="2.170.270.10">
    <property type="entry name" value="SET domain"/>
    <property type="match status" value="1"/>
</dbReference>
<accession>A0A1E5UU68</accession>
<dbReference type="AlphaFoldDB" id="A0A1E5UU68"/>
<proteinExistence type="predicted"/>
<dbReference type="InterPro" id="IPR046341">
    <property type="entry name" value="SET_dom_sf"/>
</dbReference>
<dbReference type="PANTHER" id="PTHR48458">
    <property type="entry name" value="SET DOMAIN-CONTAINING PROTEIN"/>
    <property type="match status" value="1"/>
</dbReference>
<evidence type="ECO:0000313" key="2">
    <source>
        <dbReference type="Proteomes" id="UP000095767"/>
    </source>
</evidence>
<dbReference type="InterPro" id="IPR053114">
    <property type="entry name" value="ATXR5/ATXR6"/>
</dbReference>
<dbReference type="SUPFAM" id="SSF82199">
    <property type="entry name" value="SET domain"/>
    <property type="match status" value="1"/>
</dbReference>
<keyword evidence="1" id="KW-0489">Methyltransferase</keyword>
<gene>
    <name evidence="1" type="ORF">BAE44_0022574</name>
</gene>
<reference evidence="1 2" key="1">
    <citation type="submission" date="2016-09" db="EMBL/GenBank/DDBJ databases">
        <title>The draft genome of Dichanthelium oligosanthes: A C3 panicoid grass species.</title>
        <authorList>
            <person name="Studer A.J."/>
            <person name="Schnable J.C."/>
            <person name="Brutnell T.P."/>
        </authorList>
    </citation>
    <scope>NUCLEOTIDE SEQUENCE [LARGE SCALE GENOMIC DNA]</scope>
    <source>
        <strain evidence="2">cv. Kellogg 1175</strain>
        <tissue evidence="1">Leaf</tissue>
    </source>
</reference>
<evidence type="ECO:0000313" key="1">
    <source>
        <dbReference type="EMBL" id="OEL16407.1"/>
    </source>
</evidence>
<organism evidence="1 2">
    <name type="scientific">Dichanthelium oligosanthes</name>
    <dbReference type="NCBI Taxonomy" id="888268"/>
    <lineage>
        <taxon>Eukaryota</taxon>
        <taxon>Viridiplantae</taxon>
        <taxon>Streptophyta</taxon>
        <taxon>Embryophyta</taxon>
        <taxon>Tracheophyta</taxon>
        <taxon>Spermatophyta</taxon>
        <taxon>Magnoliopsida</taxon>
        <taxon>Liliopsida</taxon>
        <taxon>Poales</taxon>
        <taxon>Poaceae</taxon>
        <taxon>PACMAD clade</taxon>
        <taxon>Panicoideae</taxon>
        <taxon>Panicodae</taxon>
        <taxon>Paniceae</taxon>
        <taxon>Dichantheliinae</taxon>
        <taxon>Dichanthelium</taxon>
    </lineage>
</organism>
<dbReference type="STRING" id="888268.A0A1E5UU68"/>
<dbReference type="Proteomes" id="UP000095767">
    <property type="component" value="Unassembled WGS sequence"/>
</dbReference>